<dbReference type="Gene3D" id="2.60.40.1890">
    <property type="entry name" value="PCu(A)C copper chaperone"/>
    <property type="match status" value="1"/>
</dbReference>
<evidence type="ECO:0000313" key="3">
    <source>
        <dbReference type="Proteomes" id="UP000068382"/>
    </source>
</evidence>
<dbReference type="InterPro" id="IPR007410">
    <property type="entry name" value="LpqE-like"/>
</dbReference>
<reference evidence="2 3" key="1">
    <citation type="submission" date="2015-12" db="EMBL/GenBank/DDBJ databases">
        <title>Genome sequence of the marine Rhodobacteraceae strain O3.65, Candidatus Tritonibacter horizontis.</title>
        <authorList>
            <person name="Poehlein A."/>
            <person name="Giebel H.A."/>
            <person name="Voget S."/>
            <person name="Brinkhoff T."/>
        </authorList>
    </citation>
    <scope>NUCLEOTIDE SEQUENCE [LARGE SCALE GENOMIC DNA]</scope>
    <source>
        <strain evidence="2 3">O3.65</strain>
    </source>
</reference>
<dbReference type="OrthoDB" id="9796962at2"/>
<dbReference type="InterPro" id="IPR036182">
    <property type="entry name" value="PCuAC_sf"/>
</dbReference>
<organism evidence="2 3">
    <name type="scientific">Tritonibacter horizontis</name>
    <dbReference type="NCBI Taxonomy" id="1768241"/>
    <lineage>
        <taxon>Bacteria</taxon>
        <taxon>Pseudomonadati</taxon>
        <taxon>Pseudomonadota</taxon>
        <taxon>Alphaproteobacteria</taxon>
        <taxon>Rhodobacterales</taxon>
        <taxon>Paracoccaceae</taxon>
        <taxon>Tritonibacter</taxon>
    </lineage>
</organism>
<proteinExistence type="predicted"/>
<evidence type="ECO:0000256" key="1">
    <source>
        <dbReference type="SAM" id="SignalP"/>
    </source>
</evidence>
<evidence type="ECO:0008006" key="4">
    <source>
        <dbReference type="Google" id="ProtNLM"/>
    </source>
</evidence>
<gene>
    <name evidence="2" type="ORF">TRIHO_38720</name>
</gene>
<evidence type="ECO:0000313" key="2">
    <source>
        <dbReference type="EMBL" id="KUP91298.1"/>
    </source>
</evidence>
<dbReference type="RefSeq" id="WP_068247627.1">
    <property type="nucleotide sequence ID" value="NZ_LPUY01000100.1"/>
</dbReference>
<dbReference type="PATRIC" id="fig|1768241.3.peg.4038"/>
<protein>
    <recommendedName>
        <fullName evidence="4">Copper chaperone PCu(A)C</fullName>
    </recommendedName>
</protein>
<dbReference type="PANTHER" id="PTHR36302">
    <property type="entry name" value="BLR7088 PROTEIN"/>
    <property type="match status" value="1"/>
</dbReference>
<dbReference type="EMBL" id="LPUY01000100">
    <property type="protein sequence ID" value="KUP91298.1"/>
    <property type="molecule type" value="Genomic_DNA"/>
</dbReference>
<keyword evidence="1" id="KW-0732">Signal</keyword>
<dbReference type="PANTHER" id="PTHR36302:SF1">
    <property type="entry name" value="COPPER CHAPERONE PCU(A)C"/>
    <property type="match status" value="1"/>
</dbReference>
<accession>A0A132BSC7</accession>
<feature type="signal peptide" evidence="1">
    <location>
        <begin position="1"/>
        <end position="19"/>
    </location>
</feature>
<sequence length="143" mass="14561">MMRSVTPVLALLWATSAFAQQLRVEAAYVPLAPPGVMTHAAYMTLANAGTAPLRLVGVTAAGYAMAHLHASAEQDGVATMAMLHQLEIAPGQTIALAPGGLHIMLMHPDRTLQAGDTVELVLSFADGTSQSVTATVGAAGAGS</sequence>
<dbReference type="SUPFAM" id="SSF110087">
    <property type="entry name" value="DR1885-like metal-binding protein"/>
    <property type="match status" value="1"/>
</dbReference>
<dbReference type="Proteomes" id="UP000068382">
    <property type="component" value="Unassembled WGS sequence"/>
</dbReference>
<keyword evidence="3" id="KW-1185">Reference proteome</keyword>
<name>A0A132BSC7_9RHOB</name>
<feature type="chain" id="PRO_5007288524" description="Copper chaperone PCu(A)C" evidence="1">
    <location>
        <begin position="20"/>
        <end position="143"/>
    </location>
</feature>
<comment type="caution">
    <text evidence="2">The sequence shown here is derived from an EMBL/GenBank/DDBJ whole genome shotgun (WGS) entry which is preliminary data.</text>
</comment>
<dbReference type="AlphaFoldDB" id="A0A132BSC7"/>
<dbReference type="InterPro" id="IPR058248">
    <property type="entry name" value="Lxx211020-like"/>
</dbReference>
<dbReference type="Pfam" id="PF04314">
    <property type="entry name" value="PCuAC"/>
    <property type="match status" value="1"/>
</dbReference>